<name>A0ABR4IVQ3_9EURO</name>
<feature type="domain" description="SRR1-like" evidence="2">
    <location>
        <begin position="190"/>
        <end position="334"/>
    </location>
</feature>
<feature type="region of interest" description="Disordered" evidence="1">
    <location>
        <begin position="239"/>
        <end position="258"/>
    </location>
</feature>
<evidence type="ECO:0000259" key="2">
    <source>
        <dbReference type="Pfam" id="PF07985"/>
    </source>
</evidence>
<sequence length="389" mass="43571">MSPVTMDCLPLQPAPLSLPKDAPSTPEDTHTMGLNIPDDFNDEEILARIHAKLEHLAHLYASGKPLFPRRLLADLDAQIDQGNEEVHIDDLDDVSHTYSLKVPAWCSDFSRTTYRIGYSSIQNLTCIHPSFPEISLRDTSPISICYTSTAEYPKAPLAETQRAFEVSKRKWEESETCAALRLHLTQLGRKMAKPVRKIIAFGLGTMTGLEDEYHSARSHAQHAAVRTMVEVLGSLSSLAPKRRTNNSNSNSPTANITSSGIKCYAQDPAYTDVDGEILRSLDITPLDDPKGFLEIDDETLVFSVSPNVPVKQVVADVCWPAAMIWNTVMPEEKENMRWEKQVKGGEEFWVVPFTTDPDSARVRRMVKEYASALLRDSNEYFGDLTIYVR</sequence>
<keyword evidence="4" id="KW-1185">Reference proteome</keyword>
<evidence type="ECO:0000313" key="4">
    <source>
        <dbReference type="Proteomes" id="UP001610446"/>
    </source>
</evidence>
<feature type="region of interest" description="Disordered" evidence="1">
    <location>
        <begin position="1"/>
        <end position="28"/>
    </location>
</feature>
<feature type="compositionally biased region" description="Low complexity" evidence="1">
    <location>
        <begin position="245"/>
        <end position="258"/>
    </location>
</feature>
<reference evidence="3 4" key="1">
    <citation type="submission" date="2024-07" db="EMBL/GenBank/DDBJ databases">
        <title>Section-level genome sequencing and comparative genomics of Aspergillus sections Usti and Cavernicolus.</title>
        <authorList>
            <consortium name="Lawrence Berkeley National Laboratory"/>
            <person name="Nybo J.L."/>
            <person name="Vesth T.C."/>
            <person name="Theobald S."/>
            <person name="Frisvad J.C."/>
            <person name="Larsen T.O."/>
            <person name="Kjaerboelling I."/>
            <person name="Rothschild-Mancinelli K."/>
            <person name="Lyhne E.K."/>
            <person name="Kogle M.E."/>
            <person name="Barry K."/>
            <person name="Clum A."/>
            <person name="Na H."/>
            <person name="Ledsgaard L."/>
            <person name="Lin J."/>
            <person name="Lipzen A."/>
            <person name="Kuo A."/>
            <person name="Riley R."/>
            <person name="Mondo S."/>
            <person name="Labutti K."/>
            <person name="Haridas S."/>
            <person name="Pangalinan J."/>
            <person name="Salamov A.A."/>
            <person name="Simmons B.A."/>
            <person name="Magnuson J.K."/>
            <person name="Chen J."/>
            <person name="Drula E."/>
            <person name="Henrissat B."/>
            <person name="Wiebenga A."/>
            <person name="Lubbers R.J."/>
            <person name="Gomes A.C."/>
            <person name="Makela M.R."/>
            <person name="Stajich J."/>
            <person name="Grigoriev I.V."/>
            <person name="Mortensen U.H."/>
            <person name="De Vries R.P."/>
            <person name="Baker S.E."/>
            <person name="Andersen M.R."/>
        </authorList>
    </citation>
    <scope>NUCLEOTIDE SEQUENCE [LARGE SCALE GENOMIC DNA]</scope>
    <source>
        <strain evidence="3 4">CBS 123904</strain>
    </source>
</reference>
<evidence type="ECO:0000256" key="1">
    <source>
        <dbReference type="SAM" id="MobiDB-lite"/>
    </source>
</evidence>
<dbReference type="PANTHER" id="PTHR42080:SF3">
    <property type="entry name" value="SRR1-LIKE DOMAIN-CONTAINING PROTEIN"/>
    <property type="match status" value="1"/>
</dbReference>
<proteinExistence type="predicted"/>
<gene>
    <name evidence="3" type="ORF">BJY01DRAFT_226437</name>
</gene>
<dbReference type="Pfam" id="PF07985">
    <property type="entry name" value="SRR1"/>
    <property type="match status" value="1"/>
</dbReference>
<organism evidence="3 4">
    <name type="scientific">Aspergillus pseudoustus</name>
    <dbReference type="NCBI Taxonomy" id="1810923"/>
    <lineage>
        <taxon>Eukaryota</taxon>
        <taxon>Fungi</taxon>
        <taxon>Dikarya</taxon>
        <taxon>Ascomycota</taxon>
        <taxon>Pezizomycotina</taxon>
        <taxon>Eurotiomycetes</taxon>
        <taxon>Eurotiomycetidae</taxon>
        <taxon>Eurotiales</taxon>
        <taxon>Aspergillaceae</taxon>
        <taxon>Aspergillus</taxon>
        <taxon>Aspergillus subgen. Nidulantes</taxon>
    </lineage>
</organism>
<protein>
    <recommendedName>
        <fullName evidence="2">SRR1-like domain-containing protein</fullName>
    </recommendedName>
</protein>
<dbReference type="PANTHER" id="PTHR42080">
    <property type="entry name" value="SRR1 DOMAIN-CONTAINING PROTEIN"/>
    <property type="match status" value="1"/>
</dbReference>
<dbReference type="EMBL" id="JBFXLU010000278">
    <property type="protein sequence ID" value="KAL2831662.1"/>
    <property type="molecule type" value="Genomic_DNA"/>
</dbReference>
<evidence type="ECO:0000313" key="3">
    <source>
        <dbReference type="EMBL" id="KAL2831662.1"/>
    </source>
</evidence>
<comment type="caution">
    <text evidence="3">The sequence shown here is derived from an EMBL/GenBank/DDBJ whole genome shotgun (WGS) entry which is preliminary data.</text>
</comment>
<dbReference type="Proteomes" id="UP001610446">
    <property type="component" value="Unassembled WGS sequence"/>
</dbReference>
<accession>A0ABR4IVQ3</accession>
<dbReference type="InterPro" id="IPR012942">
    <property type="entry name" value="SRR1-like"/>
</dbReference>